<protein>
    <submittedName>
        <fullName evidence="1">Uncharacterized protein</fullName>
    </submittedName>
</protein>
<reference evidence="1" key="2">
    <citation type="journal article" date="2015" name="Data Brief">
        <title>Shoot transcriptome of the giant reed, Arundo donax.</title>
        <authorList>
            <person name="Barrero R.A."/>
            <person name="Guerrero F.D."/>
            <person name="Moolhuijzen P."/>
            <person name="Goolsby J.A."/>
            <person name="Tidwell J."/>
            <person name="Bellgard S.E."/>
            <person name="Bellgard M.I."/>
        </authorList>
    </citation>
    <scope>NUCLEOTIDE SEQUENCE</scope>
    <source>
        <tissue evidence="1">Shoot tissue taken approximately 20 cm above the soil surface</tissue>
    </source>
</reference>
<reference evidence="1" key="1">
    <citation type="submission" date="2014-09" db="EMBL/GenBank/DDBJ databases">
        <authorList>
            <person name="Magalhaes I.L.F."/>
            <person name="Oliveira U."/>
            <person name="Santos F.R."/>
            <person name="Vidigal T.H.D.A."/>
            <person name="Brescovit A.D."/>
            <person name="Santos A.J."/>
        </authorList>
    </citation>
    <scope>NUCLEOTIDE SEQUENCE</scope>
    <source>
        <tissue evidence="1">Shoot tissue taken approximately 20 cm above the soil surface</tissue>
    </source>
</reference>
<dbReference type="EMBL" id="GBRH01181428">
    <property type="protein sequence ID" value="JAE16468.1"/>
    <property type="molecule type" value="Transcribed_RNA"/>
</dbReference>
<accession>A0A0A9G731</accession>
<evidence type="ECO:0000313" key="1">
    <source>
        <dbReference type="EMBL" id="JAE16468.1"/>
    </source>
</evidence>
<proteinExistence type="predicted"/>
<name>A0A0A9G731_ARUDO</name>
<sequence>MQTAMSKVNFKLDVLPSSLFYFCHSLSSTNY</sequence>
<dbReference type="AlphaFoldDB" id="A0A0A9G731"/>
<organism evidence="1">
    <name type="scientific">Arundo donax</name>
    <name type="common">Giant reed</name>
    <name type="synonym">Donax arundinaceus</name>
    <dbReference type="NCBI Taxonomy" id="35708"/>
    <lineage>
        <taxon>Eukaryota</taxon>
        <taxon>Viridiplantae</taxon>
        <taxon>Streptophyta</taxon>
        <taxon>Embryophyta</taxon>
        <taxon>Tracheophyta</taxon>
        <taxon>Spermatophyta</taxon>
        <taxon>Magnoliopsida</taxon>
        <taxon>Liliopsida</taxon>
        <taxon>Poales</taxon>
        <taxon>Poaceae</taxon>
        <taxon>PACMAD clade</taxon>
        <taxon>Arundinoideae</taxon>
        <taxon>Arundineae</taxon>
        <taxon>Arundo</taxon>
    </lineage>
</organism>